<feature type="region of interest" description="Disordered" evidence="7">
    <location>
        <begin position="355"/>
        <end position="814"/>
    </location>
</feature>
<evidence type="ECO:0000259" key="10">
    <source>
        <dbReference type="PROSITE" id="PS50010"/>
    </source>
</evidence>
<feature type="region of interest" description="Disordered" evidence="7">
    <location>
        <begin position="833"/>
        <end position="1164"/>
    </location>
</feature>
<dbReference type="InterPro" id="IPR000219">
    <property type="entry name" value="DH_dom"/>
</dbReference>
<dbReference type="Pfam" id="PF16652">
    <property type="entry name" value="PH_13"/>
    <property type="match status" value="1"/>
</dbReference>
<dbReference type="InterPro" id="IPR011993">
    <property type="entry name" value="PH-like_dom_sf"/>
</dbReference>
<dbReference type="SUPFAM" id="SSF50729">
    <property type="entry name" value="PH domain-like"/>
    <property type="match status" value="1"/>
</dbReference>
<comment type="caution">
    <text evidence="14">The sequence shown here is derived from an EMBL/GenBank/DDBJ whole genome shotgun (WGS) entry which is preliminary data.</text>
</comment>
<feature type="compositionally biased region" description="Pro residues" evidence="7">
    <location>
        <begin position="947"/>
        <end position="963"/>
    </location>
</feature>
<dbReference type="Gene3D" id="2.30.29.30">
    <property type="entry name" value="Pleckstrin-homology domain (PH domain)/Phosphotyrosine-binding domain (PTB)"/>
    <property type="match status" value="1"/>
</dbReference>
<feature type="compositionally biased region" description="Low complexity" evidence="7">
    <location>
        <begin position="1534"/>
        <end position="1563"/>
    </location>
</feature>
<evidence type="ECO:0000313" key="15">
    <source>
        <dbReference type="Proteomes" id="UP000813824"/>
    </source>
</evidence>
<accession>A0A8K0UQ65</accession>
<dbReference type="PROSITE" id="PS51082">
    <property type="entry name" value="WH2"/>
    <property type="match status" value="1"/>
</dbReference>
<dbReference type="Pfam" id="PF00018">
    <property type="entry name" value="SH3_1"/>
    <property type="match status" value="2"/>
</dbReference>
<feature type="domain" description="DH" evidence="10">
    <location>
        <begin position="1653"/>
        <end position="1834"/>
    </location>
</feature>
<feature type="compositionally biased region" description="Low complexity" evidence="7">
    <location>
        <begin position="773"/>
        <end position="784"/>
    </location>
</feature>
<evidence type="ECO:0000259" key="11">
    <source>
        <dbReference type="PROSITE" id="PS50031"/>
    </source>
</evidence>
<evidence type="ECO:0000256" key="7">
    <source>
        <dbReference type="SAM" id="MobiDB-lite"/>
    </source>
</evidence>
<feature type="compositionally biased region" description="Pro residues" evidence="7">
    <location>
        <begin position="1039"/>
        <end position="1052"/>
    </location>
</feature>
<feature type="compositionally biased region" description="Pro residues" evidence="7">
    <location>
        <begin position="752"/>
        <end position="769"/>
    </location>
</feature>
<keyword evidence="15" id="KW-1185">Reference proteome</keyword>
<feature type="compositionally biased region" description="Polar residues" evidence="7">
    <location>
        <begin position="1475"/>
        <end position="1484"/>
    </location>
</feature>
<dbReference type="CDD" id="cd00174">
    <property type="entry name" value="SH3"/>
    <property type="match status" value="2"/>
</dbReference>
<dbReference type="Pfam" id="PF12763">
    <property type="entry name" value="EH"/>
    <property type="match status" value="1"/>
</dbReference>
<feature type="compositionally biased region" description="Pro residues" evidence="7">
    <location>
        <begin position="730"/>
        <end position="744"/>
    </location>
</feature>
<evidence type="ECO:0000256" key="6">
    <source>
        <dbReference type="PROSITE-ProRule" id="PRU00192"/>
    </source>
</evidence>
<feature type="compositionally biased region" description="Pro residues" evidence="7">
    <location>
        <begin position="1061"/>
        <end position="1079"/>
    </location>
</feature>
<feature type="compositionally biased region" description="Basic and acidic residues" evidence="7">
    <location>
        <begin position="464"/>
        <end position="479"/>
    </location>
</feature>
<dbReference type="GO" id="GO:0035025">
    <property type="term" value="P:positive regulation of Rho protein signal transduction"/>
    <property type="evidence" value="ECO:0007669"/>
    <property type="project" value="TreeGrafter"/>
</dbReference>
<feature type="compositionally biased region" description="Pro residues" evidence="7">
    <location>
        <begin position="1137"/>
        <end position="1149"/>
    </location>
</feature>
<dbReference type="Pfam" id="PF02205">
    <property type="entry name" value="WH2"/>
    <property type="match status" value="1"/>
</dbReference>
<feature type="compositionally biased region" description="Acidic residues" evidence="7">
    <location>
        <begin position="1382"/>
        <end position="1413"/>
    </location>
</feature>
<feature type="compositionally biased region" description="Basic and acidic residues" evidence="7">
    <location>
        <begin position="645"/>
        <end position="663"/>
    </location>
</feature>
<dbReference type="SMART" id="SM00246">
    <property type="entry name" value="WH2"/>
    <property type="match status" value="1"/>
</dbReference>
<feature type="compositionally biased region" description="Polar residues" evidence="7">
    <location>
        <begin position="419"/>
        <end position="429"/>
    </location>
</feature>
<evidence type="ECO:0000256" key="2">
    <source>
        <dbReference type="ARBA" id="ARBA00015110"/>
    </source>
</evidence>
<dbReference type="PANTHER" id="PTHR46006:SF6">
    <property type="entry name" value="INTERSECTIN-2 ISOFORM X1"/>
    <property type="match status" value="1"/>
</dbReference>
<dbReference type="InterPro" id="IPR001849">
    <property type="entry name" value="PH_domain"/>
</dbReference>
<dbReference type="InterPro" id="IPR011992">
    <property type="entry name" value="EF-hand-dom_pair"/>
</dbReference>
<feature type="domain" description="EF-hand" evidence="12">
    <location>
        <begin position="286"/>
        <end position="321"/>
    </location>
</feature>
<reference evidence="14" key="1">
    <citation type="journal article" date="2021" name="New Phytol.">
        <title>Evolutionary innovations through gain and loss of genes in the ectomycorrhizal Boletales.</title>
        <authorList>
            <person name="Wu G."/>
            <person name="Miyauchi S."/>
            <person name="Morin E."/>
            <person name="Kuo A."/>
            <person name="Drula E."/>
            <person name="Varga T."/>
            <person name="Kohler A."/>
            <person name="Feng B."/>
            <person name="Cao Y."/>
            <person name="Lipzen A."/>
            <person name="Daum C."/>
            <person name="Hundley H."/>
            <person name="Pangilinan J."/>
            <person name="Johnson J."/>
            <person name="Barry K."/>
            <person name="LaButti K."/>
            <person name="Ng V."/>
            <person name="Ahrendt S."/>
            <person name="Min B."/>
            <person name="Choi I.G."/>
            <person name="Park H."/>
            <person name="Plett J.M."/>
            <person name="Magnuson J."/>
            <person name="Spatafora J.W."/>
            <person name="Nagy L.G."/>
            <person name="Henrissat B."/>
            <person name="Grigoriev I.V."/>
            <person name="Yang Z.L."/>
            <person name="Xu J."/>
            <person name="Martin F.M."/>
        </authorList>
    </citation>
    <scope>NUCLEOTIDE SEQUENCE</scope>
    <source>
        <strain evidence="14">KKN 215</strain>
    </source>
</reference>
<dbReference type="SMART" id="SM00325">
    <property type="entry name" value="RhoGEF"/>
    <property type="match status" value="1"/>
</dbReference>
<dbReference type="Proteomes" id="UP000813824">
    <property type="component" value="Unassembled WGS sequence"/>
</dbReference>
<dbReference type="InterPro" id="IPR001452">
    <property type="entry name" value="SH3_domain"/>
</dbReference>
<feature type="region of interest" description="Disordered" evidence="7">
    <location>
        <begin position="1534"/>
        <end position="1608"/>
    </location>
</feature>
<comment type="subcellular location">
    <subcellularLocation>
        <location evidence="1">Cytoplasm</location>
    </subcellularLocation>
</comment>
<proteinExistence type="predicted"/>
<dbReference type="SMART" id="SM00326">
    <property type="entry name" value="SH3"/>
    <property type="match status" value="2"/>
</dbReference>
<dbReference type="PROSITE" id="PS00741">
    <property type="entry name" value="DH_1"/>
    <property type="match status" value="1"/>
</dbReference>
<keyword evidence="4 6" id="KW-0728">SH3 domain</keyword>
<dbReference type="InterPro" id="IPR035899">
    <property type="entry name" value="DBL_dom_sf"/>
</dbReference>
<dbReference type="PRINTS" id="PR00499">
    <property type="entry name" value="P67PHOX"/>
</dbReference>
<sequence length="1983" mass="217081">MSRRALVSETLLPHRPQRSPRPSRSSFRMAQWGQGYQYPMQTGYNPQQFQQQGFQQGGGIAPQPTGFPGQQPPRPPQFQQPQQTGFPGQQGFQQQPQMGLQPQPTGFPTQQPSFQGNNFLQRAPPPVPPIPQQYQQQNVPGGGFLGGQQQQVNRSFLSPSPAPLTAQPTGFGGGLGGMRPLLPQQTGFVDPRLQMMSSTFLPANPSLPYNPAGAPQLQQQQPGGVSLQQSFMQHNQAQRGNTAPRIPWALSKAEKKSYDQIFRAWDRGEGFISGQTALEVFGQSGLDKNDLAKVWSLADGDNRGKLNLAEFHVAMGLIYRRLNGNELPDELPEELVPPSHRDLDTSVNFLKDILKNDPRANSPGYESGPVSKLKERSFNSSAAPGAGGRQDATVYKHNDESPPGGFYQPRSRHVDRSAIRTTSESNSPSADLDDMKRQLEKTAKMLDRSAAESASRTAEDDALEREMSDVRYRIKRVQEDLEYVSRGPRSSAKDEDRRRLERELLSLMHERVPELERKMADREAKRKREEREWDRERDRRNDRFGRFDDRDRDGYSSSRYDDRDRDYRSSYDDRDRDRDRDYRGRSEYDRDRPLSRNRDSDYDRPRSPPAARTPPPPPPAAAPTLSAPRPPPPAASPAANLKNMTPEERKAFIQAEAQRRMQERMAALGVTSPAPSGKLDTSVEDRLAKEKKEAEEKALAAEKAAEERERSRRERLEGEKAVKDGASPTTPVPPSPAVPTPPAAPAQAQAPRAPPPAPKPRAPAPPPPRKNVVKPAAVPRAAVAPPAPVAPPVVAAPPPPAPPAVPEVDPEEEAFRAREAALKKAREERLERLRKMEREEEEAAKRLEEEYKARRQAQAERARIPVPAPTPPAPVAPAPPAVVSPPAPPPPPPAAATPEKAKTNPFSRMMEGGSSPAVSAGTPSIANGGTNPFFKSQQPAPAAAPVAPRPPSIPPPSKSPAPPAVKASYHTAPADSEDDWDDVREKDEDDSSEDELDSSRDTRNKLAQQLFGNILPPSRPQSAAAGKSGPSEPSTPSVAAPPPPPPPPPSAPPVMAAPASDGPPPPPPPPPVAAPPPPQAVVAAPAPTGDRNALLSAIQAGARLKKAQTNDRSAVQGTGKVLGDTAPPPHINAAPRAPSPPSPQVPIPPVLAGGDSDSRSSNRDSVDWYAGLAADGGLSQYSQNSVDHMPSMAEEDEEAASAVIPDIQVSDTADPMDDVDKSVEYRVRSLYAYEGQRAEDLSFGENLIITAHPSKSGGDWWFGTVVRDGKSGFFPNTYVEKVQSVRAAALYDYTGSNPDELPFQEGDSLTIVDRTDPDWWKAEKDGVVFIVPAAYLDIVEVSPTTPRRLVPETPTTATLPQAETPRPLPESNSNNGAVPHDELDDELDDDEIDYDTADESLDSDEDEAEEGMTEEQRKAEREARAAERQRVLEAAGLIIKTSNSRRKPPARPIRARSFRKRRAPPAVPVSATPSQDPANATPTFTKDLPSLPPPEPEPEAEHSFRIDDAYERYETYKSNNANLNRLSIVSLDASTSTSAPDTSPRSPSASHRLSASLSLSSSSGTGAEAPEGLGHSLRSFFGRSRTPGDGDAKPRPVISGPMSLMNPRDVANTTMVGATGGDEVSEQGPGFGSSWASLVDRSALEEIPPTERKRQEAIFELIATEAAYVRDLQLTVEVFYSNLISILDEKEVTVIFANVEDILLANTTFLSSLEERQKECRLYIDRIGDILKYNMANLGVYLDYCVNQANAAKVLQTLRQSKPELAARLQQLRDEPSVRNLDLSSYLLVPMQRITRYPLLIKQVLHYTESAEDRAQIERALEMAEKVLGMINETIREQEDKERLKVISRDLWIGQGRLDLTEPTRHMGARKLLKEGVLMKAKSGRRLRAFLCSDILVLTEETAKTLYRMPIPLSECQVRESPGHRDDLLFQVALAYPRGGDVIGLRASSARECQQWMQAIESACAKCREAQRRAARKSYGGGR</sequence>
<evidence type="ECO:0000259" key="13">
    <source>
        <dbReference type="PROSITE" id="PS51082"/>
    </source>
</evidence>
<evidence type="ECO:0000256" key="4">
    <source>
        <dbReference type="ARBA" id="ARBA00022443"/>
    </source>
</evidence>
<feature type="region of interest" description="Disordered" evidence="7">
    <location>
        <begin position="1346"/>
        <end position="1501"/>
    </location>
</feature>
<dbReference type="PROSITE" id="PS50002">
    <property type="entry name" value="SH3"/>
    <property type="match status" value="1"/>
</dbReference>
<feature type="compositionally biased region" description="Basic and acidic residues" evidence="7">
    <location>
        <begin position="491"/>
        <end position="606"/>
    </location>
</feature>
<dbReference type="InterPro" id="IPR036028">
    <property type="entry name" value="SH3-like_dom_sf"/>
</dbReference>
<dbReference type="SUPFAM" id="SSF48065">
    <property type="entry name" value="DBL homology domain (DH-domain)"/>
    <property type="match status" value="1"/>
</dbReference>
<feature type="domain" description="EH" evidence="11">
    <location>
        <begin position="254"/>
        <end position="342"/>
    </location>
</feature>
<dbReference type="SUPFAM" id="SSF50044">
    <property type="entry name" value="SH3-domain"/>
    <property type="match status" value="2"/>
</dbReference>
<dbReference type="PROSITE" id="PS50222">
    <property type="entry name" value="EF_HAND_2"/>
    <property type="match status" value="1"/>
</dbReference>
<dbReference type="InterPro" id="IPR051480">
    <property type="entry name" value="Endocytic_GEF_Adapter"/>
</dbReference>
<feature type="compositionally biased region" description="Low complexity" evidence="7">
    <location>
        <begin position="79"/>
        <end position="115"/>
    </location>
</feature>
<dbReference type="PROSITE" id="PS50003">
    <property type="entry name" value="PH_DOMAIN"/>
    <property type="match status" value="1"/>
</dbReference>
<dbReference type="PROSITE" id="PS50031">
    <property type="entry name" value="EH"/>
    <property type="match status" value="1"/>
</dbReference>
<feature type="domain" description="SH3" evidence="8">
    <location>
        <begin position="1282"/>
        <end position="1341"/>
    </location>
</feature>
<gene>
    <name evidence="14" type="ORF">BXZ70DRAFT_938976</name>
</gene>
<feature type="compositionally biased region" description="Basic and acidic residues" evidence="7">
    <location>
        <begin position="1414"/>
        <end position="1431"/>
    </location>
</feature>
<feature type="compositionally biased region" description="Basic and acidic residues" evidence="7">
    <location>
        <begin position="681"/>
        <end position="723"/>
    </location>
</feature>
<dbReference type="SMART" id="SM00233">
    <property type="entry name" value="PH"/>
    <property type="match status" value="1"/>
</dbReference>
<feature type="compositionally biased region" description="Acidic residues" evidence="7">
    <location>
        <begin position="975"/>
        <end position="996"/>
    </location>
</feature>
<dbReference type="GO" id="GO:0005085">
    <property type="term" value="F:guanyl-nucleotide exchange factor activity"/>
    <property type="evidence" value="ECO:0007669"/>
    <property type="project" value="InterPro"/>
</dbReference>
<dbReference type="InterPro" id="IPR001331">
    <property type="entry name" value="GDS_CDC24_CS"/>
</dbReference>
<evidence type="ECO:0000256" key="5">
    <source>
        <dbReference type="ARBA" id="ARBA00022490"/>
    </source>
</evidence>
<dbReference type="GO" id="GO:0003779">
    <property type="term" value="F:actin binding"/>
    <property type="evidence" value="ECO:0007669"/>
    <property type="project" value="InterPro"/>
</dbReference>
<feature type="domain" description="WH2" evidence="13">
    <location>
        <begin position="1090"/>
        <end position="1107"/>
    </location>
</feature>
<feature type="compositionally biased region" description="Polar residues" evidence="7">
    <location>
        <begin position="921"/>
        <end position="938"/>
    </location>
</feature>
<feature type="compositionally biased region" description="Pro residues" evidence="7">
    <location>
        <begin position="866"/>
        <end position="895"/>
    </location>
</feature>
<name>A0A8K0UQ65_9AGAR</name>
<evidence type="ECO:0000259" key="9">
    <source>
        <dbReference type="PROSITE" id="PS50003"/>
    </source>
</evidence>
<feature type="compositionally biased region" description="Basic and acidic residues" evidence="7">
    <location>
        <begin position="433"/>
        <end position="450"/>
    </location>
</feature>
<dbReference type="PROSITE" id="PS50010">
    <property type="entry name" value="DH_2"/>
    <property type="match status" value="1"/>
</dbReference>
<dbReference type="Gene3D" id="2.30.30.40">
    <property type="entry name" value="SH3 Domains"/>
    <property type="match status" value="2"/>
</dbReference>
<evidence type="ECO:0000313" key="14">
    <source>
        <dbReference type="EMBL" id="KAH8100310.1"/>
    </source>
</evidence>
<dbReference type="Gene3D" id="1.10.238.10">
    <property type="entry name" value="EF-hand"/>
    <property type="match status" value="1"/>
</dbReference>
<dbReference type="SUPFAM" id="SSF47473">
    <property type="entry name" value="EF-hand"/>
    <property type="match status" value="1"/>
</dbReference>
<dbReference type="CDD" id="cd00160">
    <property type="entry name" value="RhoGEF"/>
    <property type="match status" value="1"/>
</dbReference>
<feature type="compositionally biased region" description="Pro residues" evidence="7">
    <location>
        <begin position="785"/>
        <end position="805"/>
    </location>
</feature>
<dbReference type="GO" id="GO:0005737">
    <property type="term" value="C:cytoplasm"/>
    <property type="evidence" value="ECO:0007669"/>
    <property type="project" value="UniProtKB-SubCell"/>
</dbReference>
<dbReference type="EMBL" id="JAEVFJ010000016">
    <property type="protein sequence ID" value="KAH8100310.1"/>
    <property type="molecule type" value="Genomic_DNA"/>
</dbReference>
<dbReference type="InterPro" id="IPR002048">
    <property type="entry name" value="EF_hand_dom"/>
</dbReference>
<protein>
    <recommendedName>
        <fullName evidence="2">Actin cytoskeleton-regulatory complex protein PAN1</fullName>
    </recommendedName>
    <alternativeName>
        <fullName evidence="3">Actin cytoskeleton-regulatory complex protein pan1</fullName>
    </alternativeName>
</protein>
<feature type="region of interest" description="Disordered" evidence="7">
    <location>
        <begin position="1"/>
        <end position="130"/>
    </location>
</feature>
<feature type="compositionally biased region" description="Pro residues" evidence="7">
    <location>
        <begin position="607"/>
        <end position="621"/>
    </location>
</feature>
<dbReference type="InterPro" id="IPR000261">
    <property type="entry name" value="EH_dom"/>
</dbReference>
<dbReference type="InterPro" id="IPR003124">
    <property type="entry name" value="WH2_dom"/>
</dbReference>
<dbReference type="Pfam" id="PF00621">
    <property type="entry name" value="RhoGEF"/>
    <property type="match status" value="1"/>
</dbReference>
<evidence type="ECO:0000259" key="8">
    <source>
        <dbReference type="PROSITE" id="PS50002"/>
    </source>
</evidence>
<organism evidence="14 15">
    <name type="scientific">Cristinia sonorae</name>
    <dbReference type="NCBI Taxonomy" id="1940300"/>
    <lineage>
        <taxon>Eukaryota</taxon>
        <taxon>Fungi</taxon>
        <taxon>Dikarya</taxon>
        <taxon>Basidiomycota</taxon>
        <taxon>Agaricomycotina</taxon>
        <taxon>Agaricomycetes</taxon>
        <taxon>Agaricomycetidae</taxon>
        <taxon>Agaricales</taxon>
        <taxon>Pleurotineae</taxon>
        <taxon>Stephanosporaceae</taxon>
        <taxon>Cristinia</taxon>
    </lineage>
</organism>
<dbReference type="GO" id="GO:0035556">
    <property type="term" value="P:intracellular signal transduction"/>
    <property type="evidence" value="ECO:0007669"/>
    <property type="project" value="InterPro"/>
</dbReference>
<dbReference type="OrthoDB" id="1716625at2759"/>
<keyword evidence="5" id="KW-0963">Cytoplasm</keyword>
<feature type="domain" description="PH" evidence="9">
    <location>
        <begin position="1871"/>
        <end position="1965"/>
    </location>
</feature>
<evidence type="ECO:0000259" key="12">
    <source>
        <dbReference type="PROSITE" id="PS50222"/>
    </source>
</evidence>
<dbReference type="SMART" id="SM00027">
    <property type="entry name" value="EH"/>
    <property type="match status" value="1"/>
</dbReference>
<evidence type="ECO:0000256" key="1">
    <source>
        <dbReference type="ARBA" id="ARBA00004496"/>
    </source>
</evidence>
<dbReference type="Gene3D" id="1.20.900.10">
    <property type="entry name" value="Dbl homology (DH) domain"/>
    <property type="match status" value="1"/>
</dbReference>
<feature type="compositionally biased region" description="Basic residues" evidence="7">
    <location>
        <begin position="1443"/>
        <end position="1463"/>
    </location>
</feature>
<evidence type="ECO:0000256" key="3">
    <source>
        <dbReference type="ARBA" id="ARBA00020728"/>
    </source>
</evidence>
<dbReference type="CDD" id="cd00052">
    <property type="entry name" value="EH"/>
    <property type="match status" value="1"/>
</dbReference>
<dbReference type="GO" id="GO:0005509">
    <property type="term" value="F:calcium ion binding"/>
    <property type="evidence" value="ECO:0007669"/>
    <property type="project" value="InterPro"/>
</dbReference>
<feature type="compositionally biased region" description="Basic and acidic residues" evidence="7">
    <location>
        <begin position="833"/>
        <end position="863"/>
    </location>
</feature>
<dbReference type="PANTHER" id="PTHR46006">
    <property type="entry name" value="RHO GUANINE NUCLEOTIDE EXCHANGE FACTOR AT 64C, ISOFORM A"/>
    <property type="match status" value="1"/>
</dbReference>